<protein>
    <submittedName>
        <fullName evidence="1">Uncharacterized protein</fullName>
    </submittedName>
</protein>
<accession>A0A1F4RY94</accession>
<sequence length="72" mass="8266">MTQTKHDLLQSLEKITNELAVLKRVIVMEVKPTPNGKHKTALDDLNKTIKQLSPKWDSISALEEIKSQREKK</sequence>
<proteinExistence type="predicted"/>
<dbReference type="Proteomes" id="UP000177905">
    <property type="component" value="Unassembled WGS sequence"/>
</dbReference>
<reference evidence="1 2" key="1">
    <citation type="journal article" date="2016" name="Nat. Commun.">
        <title>Thousands of microbial genomes shed light on interconnected biogeochemical processes in an aquifer system.</title>
        <authorList>
            <person name="Anantharaman K."/>
            <person name="Brown C.T."/>
            <person name="Hug L.A."/>
            <person name="Sharon I."/>
            <person name="Castelle C.J."/>
            <person name="Probst A.J."/>
            <person name="Thomas B.C."/>
            <person name="Singh A."/>
            <person name="Wilkins M.J."/>
            <person name="Karaoz U."/>
            <person name="Brodie E.L."/>
            <person name="Williams K.H."/>
            <person name="Hubbard S.S."/>
            <person name="Banfield J.F."/>
        </authorList>
    </citation>
    <scope>NUCLEOTIDE SEQUENCE [LARGE SCALE GENOMIC DNA]</scope>
</reference>
<gene>
    <name evidence="1" type="ORF">A2290_07520</name>
</gene>
<name>A0A1F4RY94_UNCSA</name>
<organism evidence="1 2">
    <name type="scientific">candidate division WOR-1 bacterium RIFOXYB2_FULL_36_35</name>
    <dbReference type="NCBI Taxonomy" id="1802578"/>
    <lineage>
        <taxon>Bacteria</taxon>
        <taxon>Bacillati</taxon>
        <taxon>Saganbacteria</taxon>
    </lineage>
</organism>
<comment type="caution">
    <text evidence="1">The sequence shown here is derived from an EMBL/GenBank/DDBJ whole genome shotgun (WGS) entry which is preliminary data.</text>
</comment>
<evidence type="ECO:0000313" key="1">
    <source>
        <dbReference type="EMBL" id="OGC13141.1"/>
    </source>
</evidence>
<evidence type="ECO:0000313" key="2">
    <source>
        <dbReference type="Proteomes" id="UP000177905"/>
    </source>
</evidence>
<dbReference type="AlphaFoldDB" id="A0A1F4RY94"/>
<dbReference type="EMBL" id="MEUA01000061">
    <property type="protein sequence ID" value="OGC13141.1"/>
    <property type="molecule type" value="Genomic_DNA"/>
</dbReference>